<reference evidence="1" key="1">
    <citation type="journal article" date="2019" name="Sci. Rep.">
        <title>Draft genome of Tanacetum cinerariifolium, the natural source of mosquito coil.</title>
        <authorList>
            <person name="Yamashiro T."/>
            <person name="Shiraishi A."/>
            <person name="Satake H."/>
            <person name="Nakayama K."/>
        </authorList>
    </citation>
    <scope>NUCLEOTIDE SEQUENCE</scope>
</reference>
<feature type="non-terminal residue" evidence="1">
    <location>
        <position position="1"/>
    </location>
</feature>
<dbReference type="AlphaFoldDB" id="A0A699T0Y6"/>
<sequence>KQMVALVVDMKEDLAMLFGDDDFSDDDFEGFVDDEEVGGPSTVAVEGHSFTLPTLGFPVPPSVIKDLCTRIERHANSTTSDYGYRDA</sequence>
<organism evidence="1">
    <name type="scientific">Tanacetum cinerariifolium</name>
    <name type="common">Dalmatian daisy</name>
    <name type="synonym">Chrysanthemum cinerariifolium</name>
    <dbReference type="NCBI Taxonomy" id="118510"/>
    <lineage>
        <taxon>Eukaryota</taxon>
        <taxon>Viridiplantae</taxon>
        <taxon>Streptophyta</taxon>
        <taxon>Embryophyta</taxon>
        <taxon>Tracheophyta</taxon>
        <taxon>Spermatophyta</taxon>
        <taxon>Magnoliopsida</taxon>
        <taxon>eudicotyledons</taxon>
        <taxon>Gunneridae</taxon>
        <taxon>Pentapetalae</taxon>
        <taxon>asterids</taxon>
        <taxon>campanulids</taxon>
        <taxon>Asterales</taxon>
        <taxon>Asteraceae</taxon>
        <taxon>Asteroideae</taxon>
        <taxon>Anthemideae</taxon>
        <taxon>Anthemidinae</taxon>
        <taxon>Tanacetum</taxon>
    </lineage>
</organism>
<dbReference type="EMBL" id="BKCJ011198893">
    <property type="protein sequence ID" value="GFD02566.1"/>
    <property type="molecule type" value="Genomic_DNA"/>
</dbReference>
<name>A0A699T0Y6_TANCI</name>
<proteinExistence type="predicted"/>
<gene>
    <name evidence="1" type="ORF">Tci_874535</name>
</gene>
<protein>
    <submittedName>
        <fullName evidence="1">Uncharacterized protein</fullName>
    </submittedName>
</protein>
<accession>A0A699T0Y6</accession>
<comment type="caution">
    <text evidence="1">The sequence shown here is derived from an EMBL/GenBank/DDBJ whole genome shotgun (WGS) entry which is preliminary data.</text>
</comment>
<evidence type="ECO:0000313" key="1">
    <source>
        <dbReference type="EMBL" id="GFD02566.1"/>
    </source>
</evidence>